<keyword evidence="4" id="KW-1003">Cell membrane</keyword>
<dbReference type="Gene3D" id="1.10.287.130">
    <property type="match status" value="1"/>
</dbReference>
<keyword evidence="17" id="KW-1185">Reference proteome</keyword>
<dbReference type="EC" id="2.7.13.3" evidence="3"/>
<evidence type="ECO:0000256" key="8">
    <source>
        <dbReference type="ARBA" id="ARBA00022741"/>
    </source>
</evidence>
<comment type="caution">
    <text evidence="16">The sequence shown here is derived from an EMBL/GenBank/DDBJ whole genome shotgun (WGS) entry which is preliminary data.</text>
</comment>
<evidence type="ECO:0000256" key="5">
    <source>
        <dbReference type="ARBA" id="ARBA00022553"/>
    </source>
</evidence>
<dbReference type="SMART" id="SM00387">
    <property type="entry name" value="HATPase_c"/>
    <property type="match status" value="1"/>
</dbReference>
<dbReference type="AlphaFoldDB" id="A0A096DE17"/>
<dbReference type="Pfam" id="PF02518">
    <property type="entry name" value="HATPase_c"/>
    <property type="match status" value="1"/>
</dbReference>
<keyword evidence="8" id="KW-0547">Nucleotide-binding</keyword>
<organism evidence="16 17">
    <name type="scientific">Flavonifractor plautii 1_3_50AFAA</name>
    <dbReference type="NCBI Taxonomy" id="742738"/>
    <lineage>
        <taxon>Bacteria</taxon>
        <taxon>Bacillati</taxon>
        <taxon>Bacillota</taxon>
        <taxon>Clostridia</taxon>
        <taxon>Eubacteriales</taxon>
        <taxon>Oscillospiraceae</taxon>
        <taxon>Flavonifractor</taxon>
    </lineage>
</organism>
<dbReference type="PATRIC" id="fig|742738.3.peg.1646"/>
<keyword evidence="11 14" id="KW-1133">Transmembrane helix</keyword>
<dbReference type="InterPro" id="IPR005467">
    <property type="entry name" value="His_kinase_dom"/>
</dbReference>
<proteinExistence type="predicted"/>
<dbReference type="Pfam" id="PF00512">
    <property type="entry name" value="HisKA"/>
    <property type="match status" value="1"/>
</dbReference>
<dbReference type="CDD" id="cd00082">
    <property type="entry name" value="HisKA"/>
    <property type="match status" value="1"/>
</dbReference>
<comment type="subcellular location">
    <subcellularLocation>
        <location evidence="2">Cell membrane</location>
        <topology evidence="2">Multi-pass membrane protein</topology>
    </subcellularLocation>
</comment>
<feature type="transmembrane region" description="Helical" evidence="14">
    <location>
        <begin position="228"/>
        <end position="252"/>
    </location>
</feature>
<evidence type="ECO:0000256" key="14">
    <source>
        <dbReference type="SAM" id="Phobius"/>
    </source>
</evidence>
<dbReference type="InterPro" id="IPR036890">
    <property type="entry name" value="HATPase_C_sf"/>
</dbReference>
<keyword evidence="9" id="KW-0418">Kinase</keyword>
<feature type="domain" description="Histidine kinase" evidence="15">
    <location>
        <begin position="437"/>
        <end position="650"/>
    </location>
</feature>
<dbReference type="Gene3D" id="3.30.565.10">
    <property type="entry name" value="Histidine kinase-like ATPase, C-terminal domain"/>
    <property type="match status" value="1"/>
</dbReference>
<dbReference type="SMART" id="SM00388">
    <property type="entry name" value="HisKA"/>
    <property type="match status" value="1"/>
</dbReference>
<keyword evidence="6" id="KW-0808">Transferase</keyword>
<evidence type="ECO:0000313" key="16">
    <source>
        <dbReference type="EMBL" id="KGF55764.1"/>
    </source>
</evidence>
<evidence type="ECO:0000256" key="7">
    <source>
        <dbReference type="ARBA" id="ARBA00022692"/>
    </source>
</evidence>
<comment type="catalytic activity">
    <reaction evidence="1">
        <text>ATP + protein L-histidine = ADP + protein N-phospho-L-histidine.</text>
        <dbReference type="EC" id="2.7.13.3"/>
    </reaction>
</comment>
<gene>
    <name evidence="16" type="ORF">HMPREF9460_01598</name>
</gene>
<dbReference type="InterPro" id="IPR050398">
    <property type="entry name" value="HssS/ArlS-like"/>
</dbReference>
<dbReference type="RefSeq" id="WP_044940297.1">
    <property type="nucleotide sequence ID" value="NZ_KN174162.1"/>
</dbReference>
<dbReference type="Proteomes" id="UP000029585">
    <property type="component" value="Unassembled WGS sequence"/>
</dbReference>
<dbReference type="InterPro" id="IPR036097">
    <property type="entry name" value="HisK_dim/P_sf"/>
</dbReference>
<dbReference type="SUPFAM" id="SSF55874">
    <property type="entry name" value="ATPase domain of HSP90 chaperone/DNA topoisomerase II/histidine kinase"/>
    <property type="match status" value="1"/>
</dbReference>
<dbReference type="GO" id="GO:0005886">
    <property type="term" value="C:plasma membrane"/>
    <property type="evidence" value="ECO:0007669"/>
    <property type="project" value="UniProtKB-SubCell"/>
</dbReference>
<dbReference type="FunFam" id="1.10.287.130:FF:000001">
    <property type="entry name" value="Two-component sensor histidine kinase"/>
    <property type="match status" value="1"/>
</dbReference>
<dbReference type="eggNOG" id="COG2205">
    <property type="taxonomic scope" value="Bacteria"/>
</dbReference>
<dbReference type="PANTHER" id="PTHR45528">
    <property type="entry name" value="SENSOR HISTIDINE KINASE CPXA"/>
    <property type="match status" value="1"/>
</dbReference>
<name>A0A096DE17_FLAPL</name>
<evidence type="ECO:0000256" key="4">
    <source>
        <dbReference type="ARBA" id="ARBA00022475"/>
    </source>
</evidence>
<keyword evidence="5" id="KW-0597">Phosphoprotein</keyword>
<accession>A0A096DE17</accession>
<dbReference type="PROSITE" id="PS50109">
    <property type="entry name" value="HIS_KIN"/>
    <property type="match status" value="1"/>
</dbReference>
<feature type="transmembrane region" description="Helical" evidence="14">
    <location>
        <begin position="258"/>
        <end position="277"/>
    </location>
</feature>
<evidence type="ECO:0000256" key="10">
    <source>
        <dbReference type="ARBA" id="ARBA00022840"/>
    </source>
</evidence>
<dbReference type="GO" id="GO:0000155">
    <property type="term" value="F:phosphorelay sensor kinase activity"/>
    <property type="evidence" value="ECO:0007669"/>
    <property type="project" value="InterPro"/>
</dbReference>
<evidence type="ECO:0000313" key="17">
    <source>
        <dbReference type="Proteomes" id="UP000029585"/>
    </source>
</evidence>
<evidence type="ECO:0000256" key="3">
    <source>
        <dbReference type="ARBA" id="ARBA00012438"/>
    </source>
</evidence>
<keyword evidence="13 14" id="KW-0472">Membrane</keyword>
<dbReference type="SUPFAM" id="SSF47384">
    <property type="entry name" value="Homodimeric domain of signal transducing histidine kinase"/>
    <property type="match status" value="1"/>
</dbReference>
<protein>
    <recommendedName>
        <fullName evidence="3">histidine kinase</fullName>
        <ecNumber evidence="3">2.7.13.3</ecNumber>
    </recommendedName>
</protein>
<evidence type="ECO:0000259" key="15">
    <source>
        <dbReference type="PROSITE" id="PS50109"/>
    </source>
</evidence>
<evidence type="ECO:0000256" key="13">
    <source>
        <dbReference type="ARBA" id="ARBA00023136"/>
    </source>
</evidence>
<feature type="transmembrane region" description="Helical" evidence="14">
    <location>
        <begin position="321"/>
        <end position="341"/>
    </location>
</feature>
<dbReference type="InterPro" id="IPR003594">
    <property type="entry name" value="HATPase_dom"/>
</dbReference>
<keyword evidence="12" id="KW-0902">Two-component regulatory system</keyword>
<evidence type="ECO:0000256" key="9">
    <source>
        <dbReference type="ARBA" id="ARBA00022777"/>
    </source>
</evidence>
<reference evidence="16 17" key="1">
    <citation type="submission" date="2011-08" db="EMBL/GenBank/DDBJ databases">
        <title>The Genome Sequence of Clostridium orbiscindens 1_3_50AFAA.</title>
        <authorList>
            <consortium name="The Broad Institute Genome Sequencing Platform"/>
            <person name="Earl A."/>
            <person name="Ward D."/>
            <person name="Feldgarden M."/>
            <person name="Gevers D."/>
            <person name="Daigneault M."/>
            <person name="Strauss J."/>
            <person name="Allen-Vercoe E."/>
            <person name="Young S.K."/>
            <person name="Zeng Q."/>
            <person name="Gargeya S."/>
            <person name="Fitzgerald M."/>
            <person name="Haas B."/>
            <person name="Abouelleil A."/>
            <person name="Alvarado L."/>
            <person name="Arachchi H.M."/>
            <person name="Berlin A."/>
            <person name="Brown A."/>
            <person name="Chapman S.B."/>
            <person name="Chen Z."/>
            <person name="Dunbar C."/>
            <person name="Freedman E."/>
            <person name="Gearin G."/>
            <person name="Gellesch M."/>
            <person name="Goldberg J."/>
            <person name="Griggs A."/>
            <person name="Gujja S."/>
            <person name="Heiman D."/>
            <person name="Howarth C."/>
            <person name="Larson L."/>
            <person name="Lui A."/>
            <person name="MacDonald P.J.P."/>
            <person name="Montmayeur A."/>
            <person name="Murphy C."/>
            <person name="Neiman D."/>
            <person name="Pearson M."/>
            <person name="Priest M."/>
            <person name="Roberts A."/>
            <person name="Saif S."/>
            <person name="Shea T."/>
            <person name="Shenoy N."/>
            <person name="Sisk P."/>
            <person name="Stolte C."/>
            <person name="Sykes S."/>
            <person name="Wortman J."/>
            <person name="Nusbaum C."/>
            <person name="Birren B."/>
        </authorList>
    </citation>
    <scope>NUCLEOTIDE SEQUENCE [LARGE SCALE GENOMIC DNA]</scope>
    <source>
        <strain evidence="16 17">1_3_50AFAA</strain>
    </source>
</reference>
<feature type="transmembrane region" description="Helical" evidence="14">
    <location>
        <begin position="183"/>
        <end position="207"/>
    </location>
</feature>
<evidence type="ECO:0000256" key="11">
    <source>
        <dbReference type="ARBA" id="ARBA00022989"/>
    </source>
</evidence>
<evidence type="ECO:0000256" key="2">
    <source>
        <dbReference type="ARBA" id="ARBA00004651"/>
    </source>
</evidence>
<keyword evidence="10" id="KW-0067">ATP-binding</keyword>
<evidence type="ECO:0000256" key="12">
    <source>
        <dbReference type="ARBA" id="ARBA00023012"/>
    </source>
</evidence>
<feature type="transmembrane region" description="Helical" evidence="14">
    <location>
        <begin position="347"/>
        <end position="366"/>
    </location>
</feature>
<dbReference type="InterPro" id="IPR003661">
    <property type="entry name" value="HisK_dim/P_dom"/>
</dbReference>
<dbReference type="PANTHER" id="PTHR45528:SF1">
    <property type="entry name" value="SENSOR HISTIDINE KINASE CPXA"/>
    <property type="match status" value="1"/>
</dbReference>
<evidence type="ECO:0000256" key="1">
    <source>
        <dbReference type="ARBA" id="ARBA00000085"/>
    </source>
</evidence>
<keyword evidence="7 14" id="KW-0812">Transmembrane</keyword>
<dbReference type="HOGENOM" id="CLU_000445_73_1_9"/>
<dbReference type="GO" id="GO:0005524">
    <property type="term" value="F:ATP binding"/>
    <property type="evidence" value="ECO:0007669"/>
    <property type="project" value="UniProtKB-KW"/>
</dbReference>
<evidence type="ECO:0000256" key="6">
    <source>
        <dbReference type="ARBA" id="ARBA00022679"/>
    </source>
</evidence>
<sequence>MDTKSRSVKPALAFLAFVLGVTLLVYSAAAAVIVTVASRGSFYIPWRDIFWTDYQTTDSFHSFIEARLYELASAADTPEEENPLEGWDDGLLYRVRADGVLKFSNTDALSPDRLPDGYNFLITYDGEKVTAVKDGRDISSQFSPLPFADPAGVSVSLAAAEHPPASGSSSLASLVGSLRQNRAFFFCFLFLPPLAGIALTALSIVWHRHKVRADRAIAWFTGRVWLEVKLLLLVPFLWVCALAGMCCLAALMGEVLTYSIVRYLSVPLALWWAYLYINDLRYNFGHLKEQSLCAACVRLLRRQILRHPAAQRADRRMIWQFAACLPFFLFCALSVPAFLVFRLPLPLLLLLCMAGIVLIGLQVWLVRESRRSAAELDALLACIEAAGAGRLEGAPPLPPDSDFHGAAEQLSHMEEGLRTALAEQVRSERMKVELITNVSHDLKTPLTSIISYTELLQQEEGLPDHVQDYIRVLSDKSKRLQVMVRDVFEVSKAATGNLSVDIKPIDFAKLLRQTLADMGEAIEESGLALRPRLPESPVWIAADGDRLYRVFQNLIGNALKYSLEGSRIYLELTAADGQAAAVLRNTSREELPDGVDLTERFVRGDESRTDGGSGLGLSIARTFTEACGGTFSVQTQADLFTASVSFPLTRERPPKEESAV</sequence>
<dbReference type="EMBL" id="ADLO01000054">
    <property type="protein sequence ID" value="KGF55764.1"/>
    <property type="molecule type" value="Genomic_DNA"/>
</dbReference>